<proteinExistence type="predicted"/>
<comment type="caution">
    <text evidence="1">The sequence shown here is derived from an EMBL/GenBank/DDBJ whole genome shotgun (WGS) entry which is preliminary data.</text>
</comment>
<dbReference type="AlphaFoldDB" id="A0A4Y2AUW3"/>
<reference evidence="1 2" key="1">
    <citation type="journal article" date="2019" name="Sci. Rep.">
        <title>Orb-weaving spider Araneus ventricosus genome elucidates the spidroin gene catalogue.</title>
        <authorList>
            <person name="Kono N."/>
            <person name="Nakamura H."/>
            <person name="Ohtoshi R."/>
            <person name="Moran D.A.P."/>
            <person name="Shinohara A."/>
            <person name="Yoshida Y."/>
            <person name="Fujiwara M."/>
            <person name="Mori M."/>
            <person name="Tomita M."/>
            <person name="Arakawa K."/>
        </authorList>
    </citation>
    <scope>NUCLEOTIDE SEQUENCE [LARGE SCALE GENOMIC DNA]</scope>
</reference>
<keyword evidence="2" id="KW-1185">Reference proteome</keyword>
<protein>
    <submittedName>
        <fullName evidence="1">Uncharacterized protein</fullName>
    </submittedName>
</protein>
<organism evidence="1 2">
    <name type="scientific">Araneus ventricosus</name>
    <name type="common">Orbweaver spider</name>
    <name type="synonym">Epeira ventricosa</name>
    <dbReference type="NCBI Taxonomy" id="182803"/>
    <lineage>
        <taxon>Eukaryota</taxon>
        <taxon>Metazoa</taxon>
        <taxon>Ecdysozoa</taxon>
        <taxon>Arthropoda</taxon>
        <taxon>Chelicerata</taxon>
        <taxon>Arachnida</taxon>
        <taxon>Araneae</taxon>
        <taxon>Araneomorphae</taxon>
        <taxon>Entelegynae</taxon>
        <taxon>Araneoidea</taxon>
        <taxon>Araneidae</taxon>
        <taxon>Araneus</taxon>
    </lineage>
</organism>
<gene>
    <name evidence="1" type="ORF">AVEN_132699_1</name>
</gene>
<sequence>MNRMDCSKKEWKWNRLVSGIQNSLSALFTVSHIWELHPFPSQFRTDNQEAGRQSHPSQEKIFAEICAMLHEEMQAEMLFIHPYCLLEKKNQR</sequence>
<evidence type="ECO:0000313" key="2">
    <source>
        <dbReference type="Proteomes" id="UP000499080"/>
    </source>
</evidence>
<dbReference type="Proteomes" id="UP000499080">
    <property type="component" value="Unassembled WGS sequence"/>
</dbReference>
<dbReference type="EMBL" id="BGPR01000034">
    <property type="protein sequence ID" value="GBL83821.1"/>
    <property type="molecule type" value="Genomic_DNA"/>
</dbReference>
<evidence type="ECO:0000313" key="1">
    <source>
        <dbReference type="EMBL" id="GBL83821.1"/>
    </source>
</evidence>
<accession>A0A4Y2AUW3</accession>
<dbReference type="OrthoDB" id="276323at2759"/>
<name>A0A4Y2AUW3_ARAVE</name>